<name>A0A1V4KU26_PATFA</name>
<feature type="compositionally biased region" description="Acidic residues" evidence="1">
    <location>
        <begin position="115"/>
        <end position="132"/>
    </location>
</feature>
<evidence type="ECO:0000256" key="3">
    <source>
        <dbReference type="SAM" id="SignalP"/>
    </source>
</evidence>
<evidence type="ECO:0000313" key="4">
    <source>
        <dbReference type="EMBL" id="OPJ87969.1"/>
    </source>
</evidence>
<keyword evidence="2" id="KW-0812">Transmembrane</keyword>
<dbReference type="OrthoDB" id="9390510at2759"/>
<keyword evidence="5" id="KW-1185">Reference proteome</keyword>
<proteinExistence type="predicted"/>
<feature type="region of interest" description="Disordered" evidence="1">
    <location>
        <begin position="102"/>
        <end position="134"/>
    </location>
</feature>
<dbReference type="PANTHER" id="PTHR10656">
    <property type="entry name" value="CELL FATE DETERMINING PROTEIN MAB21-RELATED"/>
    <property type="match status" value="1"/>
</dbReference>
<dbReference type="AlphaFoldDB" id="A0A1V4KU26"/>
<feature type="chain" id="PRO_5012098742" evidence="3">
    <location>
        <begin position="16"/>
        <end position="349"/>
    </location>
</feature>
<evidence type="ECO:0000313" key="5">
    <source>
        <dbReference type="Proteomes" id="UP000190648"/>
    </source>
</evidence>
<gene>
    <name evidence="4" type="ORF">AV530_008024</name>
</gene>
<dbReference type="Proteomes" id="UP000190648">
    <property type="component" value="Unassembled WGS sequence"/>
</dbReference>
<reference evidence="4 5" key="1">
    <citation type="submission" date="2016-02" db="EMBL/GenBank/DDBJ databases">
        <title>Band-tailed pigeon sequencing and assembly.</title>
        <authorList>
            <person name="Soares A.E."/>
            <person name="Novak B.J."/>
            <person name="Rice E.S."/>
            <person name="O'Connell B."/>
            <person name="Chang D."/>
            <person name="Weber S."/>
            <person name="Shapiro B."/>
        </authorList>
    </citation>
    <scope>NUCLEOTIDE SEQUENCE [LARGE SCALE GENOMIC DNA]</scope>
    <source>
        <strain evidence="4">BTP2013</strain>
        <tissue evidence="4">Blood</tissue>
    </source>
</reference>
<keyword evidence="3" id="KW-0732">Signal</keyword>
<keyword evidence="2" id="KW-0472">Membrane</keyword>
<keyword evidence="4" id="KW-0675">Receptor</keyword>
<feature type="signal peptide" evidence="3">
    <location>
        <begin position="1"/>
        <end position="15"/>
    </location>
</feature>
<feature type="transmembrane region" description="Helical" evidence="2">
    <location>
        <begin position="75"/>
        <end position="93"/>
    </location>
</feature>
<accession>A0A1V4KU26</accession>
<protein>
    <submittedName>
        <fullName evidence="4">Inositol 1,4,5-trisphosphate receptor-interacting protein-like 1</fullName>
    </submittedName>
</protein>
<dbReference type="PANTHER" id="PTHR10656:SF40">
    <property type="entry name" value="INOSITOL 1,4,5-TRISPHOSPHATE RECEPTOR-INTERACTING PROTEIN-LIKE 1"/>
    <property type="match status" value="1"/>
</dbReference>
<organism evidence="4 5">
    <name type="scientific">Patagioenas fasciata monilis</name>
    <dbReference type="NCBI Taxonomy" id="372326"/>
    <lineage>
        <taxon>Eukaryota</taxon>
        <taxon>Metazoa</taxon>
        <taxon>Chordata</taxon>
        <taxon>Craniata</taxon>
        <taxon>Vertebrata</taxon>
        <taxon>Euteleostomi</taxon>
        <taxon>Archelosauria</taxon>
        <taxon>Archosauria</taxon>
        <taxon>Dinosauria</taxon>
        <taxon>Saurischia</taxon>
        <taxon>Theropoda</taxon>
        <taxon>Coelurosauria</taxon>
        <taxon>Aves</taxon>
        <taxon>Neognathae</taxon>
        <taxon>Neoaves</taxon>
        <taxon>Columbimorphae</taxon>
        <taxon>Columbiformes</taxon>
        <taxon>Columbidae</taxon>
        <taxon>Patagioenas</taxon>
    </lineage>
</organism>
<comment type="caution">
    <text evidence="4">The sequence shown here is derived from an EMBL/GenBank/DDBJ whole genome shotgun (WGS) entry which is preliminary data.</text>
</comment>
<evidence type="ECO:0000256" key="1">
    <source>
        <dbReference type="SAM" id="MobiDB-lite"/>
    </source>
</evidence>
<evidence type="ECO:0000256" key="2">
    <source>
        <dbReference type="SAM" id="Phobius"/>
    </source>
</evidence>
<sequence>MALVVFLVLAVLGFAQNNLQMVDLLHWDLHWPVQRLAQRLSCKVARLLRDLEQTLEQNGVAREVLLLVASRHWCFWVSAFGVGALLLLLWLCWRTRKRSHKPEISCQHGSPGRQEDDDDDDKAKEDDDDDDYGGPGDLAGYVADHICWPALYMADKCRLVEDLVEELLSTCRRLSRKTFKPRLQPAIMVGYGYEGWSSREDNVLYHLLVPLQPPPGHAFFLETDTAKHVLSSDSCLRVQLQCMCKRERLVGDMLCFLHHSEEELKSQGPSLLSTLCTNSYLDIEKTACWVQMLVKAAWKLMPPSHHCQLTVLPATRACKISLWKGQENLSIQMTLGVPLPDSESFLSLE</sequence>
<dbReference type="EMBL" id="LSYS01001584">
    <property type="protein sequence ID" value="OPJ87969.1"/>
    <property type="molecule type" value="Genomic_DNA"/>
</dbReference>
<keyword evidence="2" id="KW-1133">Transmembrane helix</keyword>
<dbReference type="GO" id="GO:0016020">
    <property type="term" value="C:membrane"/>
    <property type="evidence" value="ECO:0007669"/>
    <property type="project" value="TreeGrafter"/>
</dbReference>